<gene>
    <name evidence="2" type="ORF">CLV56_0811</name>
</gene>
<dbReference type="RefSeq" id="WP_157805057.1">
    <property type="nucleotide sequence ID" value="NZ_PGEZ01000001.1"/>
</dbReference>
<dbReference type="Pfam" id="PF08818">
    <property type="entry name" value="DUF1801"/>
    <property type="match status" value="1"/>
</dbReference>
<dbReference type="EMBL" id="PGEZ01000001">
    <property type="protein sequence ID" value="PJJ56602.1"/>
    <property type="molecule type" value="Genomic_DNA"/>
</dbReference>
<name>A0A2M9BF87_9ACTN</name>
<keyword evidence="3" id="KW-1185">Reference proteome</keyword>
<dbReference type="InterPro" id="IPR014922">
    <property type="entry name" value="YdhG-like"/>
</dbReference>
<dbReference type="Gene3D" id="3.90.1150.200">
    <property type="match status" value="1"/>
</dbReference>
<evidence type="ECO:0000259" key="1">
    <source>
        <dbReference type="Pfam" id="PF08818"/>
    </source>
</evidence>
<proteinExistence type="predicted"/>
<dbReference type="AlphaFoldDB" id="A0A2M9BF87"/>
<comment type="caution">
    <text evidence="2">The sequence shown here is derived from an EMBL/GenBank/DDBJ whole genome shotgun (WGS) entry which is preliminary data.</text>
</comment>
<organism evidence="2 3">
    <name type="scientific">Mumia flava</name>
    <dbReference type="NCBI Taxonomy" id="1348852"/>
    <lineage>
        <taxon>Bacteria</taxon>
        <taxon>Bacillati</taxon>
        <taxon>Actinomycetota</taxon>
        <taxon>Actinomycetes</taxon>
        <taxon>Propionibacteriales</taxon>
        <taxon>Nocardioidaceae</taxon>
        <taxon>Mumia</taxon>
    </lineage>
</organism>
<evidence type="ECO:0000313" key="3">
    <source>
        <dbReference type="Proteomes" id="UP000230842"/>
    </source>
</evidence>
<evidence type="ECO:0000313" key="2">
    <source>
        <dbReference type="EMBL" id="PJJ56602.1"/>
    </source>
</evidence>
<dbReference type="Proteomes" id="UP000230842">
    <property type="component" value="Unassembled WGS sequence"/>
</dbReference>
<protein>
    <submittedName>
        <fullName evidence="2">Uncharacterized protein DUF1801</fullName>
    </submittedName>
</protein>
<reference evidence="2 3" key="1">
    <citation type="submission" date="2017-11" db="EMBL/GenBank/DDBJ databases">
        <title>Genomic Encyclopedia of Archaeal and Bacterial Type Strains, Phase II (KMG-II): From Individual Species to Whole Genera.</title>
        <authorList>
            <person name="Goeker M."/>
        </authorList>
    </citation>
    <scope>NUCLEOTIDE SEQUENCE [LARGE SCALE GENOMIC DNA]</scope>
    <source>
        <strain evidence="2 3">DSM 27763</strain>
    </source>
</reference>
<accession>A0A2M9BF87</accession>
<dbReference type="OrthoDB" id="9811812at2"/>
<feature type="domain" description="YdhG-like" evidence="1">
    <location>
        <begin position="18"/>
        <end position="124"/>
    </location>
</feature>
<sequence>MSAHPTIAAYLETLDAARAETLAALCDLIQDVDPRIEGSIKWNAPSFAITDHFATTGLERTAPAVRLVLHTGARRQSVPVRIVVDDPRSLLSWRGADRATVRFVGVDDVAGCADDLRSILRQWIDQTQGVATRGART</sequence>
<dbReference type="SUPFAM" id="SSF159888">
    <property type="entry name" value="YdhG-like"/>
    <property type="match status" value="1"/>
</dbReference>